<gene>
    <name evidence="2" type="ORF">BK664_24740</name>
</gene>
<sequence length="143" mass="15456">MLSSLTKLRIALTISAIAGLLPVTLIFIWGAVFFLAGAIGSLPKGWAMFPPVLGAISISVFCLWTNWKIYTISMSFAPKIQNKGILIVGVVATAIWGVLWACIAQNLPNTTYIFLMPGLTATAMFAVALKREALIAKRARTEK</sequence>
<evidence type="ECO:0000313" key="2">
    <source>
        <dbReference type="EMBL" id="RON33709.1"/>
    </source>
</evidence>
<proteinExistence type="predicted"/>
<keyword evidence="1" id="KW-1133">Transmembrane helix</keyword>
<accession>A0A423J7Q1</accession>
<dbReference type="Proteomes" id="UP000286351">
    <property type="component" value="Unassembled WGS sequence"/>
</dbReference>
<keyword evidence="1" id="KW-0472">Membrane</keyword>
<evidence type="ECO:0000313" key="3">
    <source>
        <dbReference type="Proteomes" id="UP000286351"/>
    </source>
</evidence>
<keyword evidence="1" id="KW-0812">Transmembrane</keyword>
<feature type="transmembrane region" description="Helical" evidence="1">
    <location>
        <begin position="45"/>
        <end position="64"/>
    </location>
</feature>
<organism evidence="2 3">
    <name type="scientific">Pseudomonas brassicacearum</name>
    <dbReference type="NCBI Taxonomy" id="930166"/>
    <lineage>
        <taxon>Bacteria</taxon>
        <taxon>Pseudomonadati</taxon>
        <taxon>Pseudomonadota</taxon>
        <taxon>Gammaproteobacteria</taxon>
        <taxon>Pseudomonadales</taxon>
        <taxon>Pseudomonadaceae</taxon>
        <taxon>Pseudomonas</taxon>
    </lineage>
</organism>
<dbReference type="EMBL" id="MOBO01000026">
    <property type="protein sequence ID" value="RON33709.1"/>
    <property type="molecule type" value="Genomic_DNA"/>
</dbReference>
<comment type="caution">
    <text evidence="2">The sequence shown here is derived from an EMBL/GenBank/DDBJ whole genome shotgun (WGS) entry which is preliminary data.</text>
</comment>
<feature type="transmembrane region" description="Helical" evidence="1">
    <location>
        <begin position="85"/>
        <end position="106"/>
    </location>
</feature>
<name>A0A423J7Q1_9PSED</name>
<feature type="transmembrane region" description="Helical" evidence="1">
    <location>
        <begin position="12"/>
        <end position="39"/>
    </location>
</feature>
<dbReference type="RefSeq" id="WP_123368069.1">
    <property type="nucleotide sequence ID" value="NZ_MOBO01000026.1"/>
</dbReference>
<evidence type="ECO:0008006" key="4">
    <source>
        <dbReference type="Google" id="ProtNLM"/>
    </source>
</evidence>
<dbReference type="AlphaFoldDB" id="A0A423J7Q1"/>
<protein>
    <recommendedName>
        <fullName evidence="4">Transmembrane protein</fullName>
    </recommendedName>
</protein>
<reference evidence="2 3" key="1">
    <citation type="submission" date="2016-10" db="EMBL/GenBank/DDBJ databases">
        <title>Comparative genome analysis of multiple Pseudomonas spp. focuses on biocontrol and plant growth promoting traits.</title>
        <authorList>
            <person name="Tao X.-Y."/>
            <person name="Taylor C.G."/>
        </authorList>
    </citation>
    <scope>NUCLEOTIDE SEQUENCE [LARGE SCALE GENOMIC DNA]</scope>
    <source>
        <strain evidence="2 3">38D4</strain>
    </source>
</reference>
<feature type="transmembrane region" description="Helical" evidence="1">
    <location>
        <begin position="112"/>
        <end position="129"/>
    </location>
</feature>
<evidence type="ECO:0000256" key="1">
    <source>
        <dbReference type="SAM" id="Phobius"/>
    </source>
</evidence>